<name>A0A388JLT0_CHABU</name>
<evidence type="ECO:0000313" key="2">
    <source>
        <dbReference type="EMBL" id="GBG58780.1"/>
    </source>
</evidence>
<dbReference type="SUPFAM" id="SSF55979">
    <property type="entry name" value="DNA clamp"/>
    <property type="match status" value="1"/>
</dbReference>
<protein>
    <recommendedName>
        <fullName evidence="4">Cell cycle checkpoint control protein RAD9A</fullName>
    </recommendedName>
</protein>
<evidence type="ECO:0000313" key="3">
    <source>
        <dbReference type="Proteomes" id="UP000265515"/>
    </source>
</evidence>
<dbReference type="Proteomes" id="UP000265515">
    <property type="component" value="Unassembled WGS sequence"/>
</dbReference>
<dbReference type="GO" id="GO:0006281">
    <property type="term" value="P:DNA repair"/>
    <property type="evidence" value="ECO:0007669"/>
    <property type="project" value="TreeGrafter"/>
</dbReference>
<evidence type="ECO:0000256" key="1">
    <source>
        <dbReference type="SAM" id="MobiDB-lite"/>
    </source>
</evidence>
<dbReference type="OrthoDB" id="60092at2759"/>
<comment type="caution">
    <text evidence="2">The sequence shown here is derived from an EMBL/GenBank/DDBJ whole genome shotgun (WGS) entry which is preliminary data.</text>
</comment>
<gene>
    <name evidence="2" type="ORF">CBR_g180</name>
</gene>
<reference evidence="2 3" key="1">
    <citation type="journal article" date="2018" name="Cell">
        <title>The Chara Genome: Secondary Complexity and Implications for Plant Terrestrialization.</title>
        <authorList>
            <person name="Nishiyama T."/>
            <person name="Sakayama H."/>
            <person name="Vries J.D."/>
            <person name="Buschmann H."/>
            <person name="Saint-Marcoux D."/>
            <person name="Ullrich K.K."/>
            <person name="Haas F.B."/>
            <person name="Vanderstraeten L."/>
            <person name="Becker D."/>
            <person name="Lang D."/>
            <person name="Vosolsobe S."/>
            <person name="Rombauts S."/>
            <person name="Wilhelmsson P.K.I."/>
            <person name="Janitza P."/>
            <person name="Kern R."/>
            <person name="Heyl A."/>
            <person name="Rumpler F."/>
            <person name="Villalobos L.I.A.C."/>
            <person name="Clay J.M."/>
            <person name="Skokan R."/>
            <person name="Toyoda A."/>
            <person name="Suzuki Y."/>
            <person name="Kagoshima H."/>
            <person name="Schijlen E."/>
            <person name="Tajeshwar N."/>
            <person name="Catarino B."/>
            <person name="Hetherington A.J."/>
            <person name="Saltykova A."/>
            <person name="Bonnot C."/>
            <person name="Breuninger H."/>
            <person name="Symeonidi A."/>
            <person name="Radhakrishnan G.V."/>
            <person name="Van Nieuwerburgh F."/>
            <person name="Deforce D."/>
            <person name="Chang C."/>
            <person name="Karol K.G."/>
            <person name="Hedrich R."/>
            <person name="Ulvskov P."/>
            <person name="Glockner G."/>
            <person name="Delwiche C.F."/>
            <person name="Petrasek J."/>
            <person name="Van de Peer Y."/>
            <person name="Friml J."/>
            <person name="Beilby M."/>
            <person name="Dolan L."/>
            <person name="Kohara Y."/>
            <person name="Sugano S."/>
            <person name="Fujiyama A."/>
            <person name="Delaux P.-M."/>
            <person name="Quint M."/>
            <person name="TheiBen G."/>
            <person name="Hagemann M."/>
            <person name="Harholt J."/>
            <person name="Dunand C."/>
            <person name="Zachgo S."/>
            <person name="Langdale J."/>
            <person name="Maumus F."/>
            <person name="Straeten D.V.D."/>
            <person name="Gould S.B."/>
            <person name="Rensing S.A."/>
        </authorList>
    </citation>
    <scope>NUCLEOTIDE SEQUENCE [LARGE SCALE GENOMIC DNA]</scope>
    <source>
        <strain evidence="2 3">S276</strain>
    </source>
</reference>
<feature type="compositionally biased region" description="Acidic residues" evidence="1">
    <location>
        <begin position="616"/>
        <end position="625"/>
    </location>
</feature>
<feature type="compositionally biased region" description="Basic and acidic residues" evidence="1">
    <location>
        <begin position="626"/>
        <end position="640"/>
    </location>
</feature>
<dbReference type="GO" id="GO:0030896">
    <property type="term" value="C:checkpoint clamp complex"/>
    <property type="evidence" value="ECO:0007669"/>
    <property type="project" value="InterPro"/>
</dbReference>
<dbReference type="GO" id="GO:0000076">
    <property type="term" value="P:DNA replication checkpoint signaling"/>
    <property type="evidence" value="ECO:0007669"/>
    <property type="project" value="TreeGrafter"/>
</dbReference>
<dbReference type="InterPro" id="IPR046938">
    <property type="entry name" value="DNA_clamp_sf"/>
</dbReference>
<dbReference type="Gene3D" id="3.70.10.10">
    <property type="match status" value="1"/>
</dbReference>
<dbReference type="GO" id="GO:0031573">
    <property type="term" value="P:mitotic intra-S DNA damage checkpoint signaling"/>
    <property type="evidence" value="ECO:0007669"/>
    <property type="project" value="TreeGrafter"/>
</dbReference>
<feature type="region of interest" description="Disordered" evidence="1">
    <location>
        <begin position="297"/>
        <end position="414"/>
    </location>
</feature>
<dbReference type="GO" id="GO:0071479">
    <property type="term" value="P:cellular response to ionizing radiation"/>
    <property type="evidence" value="ECO:0007669"/>
    <property type="project" value="TreeGrafter"/>
</dbReference>
<dbReference type="PANTHER" id="PTHR15237:SF0">
    <property type="entry name" value="CELL CYCLE CHECKPOINT CONTROL PROTEIN"/>
    <property type="match status" value="1"/>
</dbReference>
<dbReference type="PANTHER" id="PTHR15237">
    <property type="entry name" value="DNA REPAIR PROTEIN RAD9"/>
    <property type="match status" value="1"/>
</dbReference>
<feature type="compositionally biased region" description="Basic and acidic residues" evidence="1">
    <location>
        <begin position="346"/>
        <end position="356"/>
    </location>
</feature>
<feature type="compositionally biased region" description="Polar residues" evidence="1">
    <location>
        <begin position="376"/>
        <end position="390"/>
    </location>
</feature>
<keyword evidence="3" id="KW-1185">Reference proteome</keyword>
<proteinExistence type="predicted"/>
<dbReference type="Pfam" id="PF04139">
    <property type="entry name" value="Rad9"/>
    <property type="match status" value="1"/>
</dbReference>
<dbReference type="Gramene" id="GBG58780">
    <property type="protein sequence ID" value="GBG58780"/>
    <property type="gene ID" value="CBR_g180"/>
</dbReference>
<feature type="region of interest" description="Disordered" evidence="1">
    <location>
        <begin position="431"/>
        <end position="640"/>
    </location>
</feature>
<dbReference type="STRING" id="69332.A0A388JLT0"/>
<feature type="compositionally biased region" description="Basic and acidic residues" evidence="1">
    <location>
        <begin position="555"/>
        <end position="565"/>
    </location>
</feature>
<organism evidence="2 3">
    <name type="scientific">Chara braunii</name>
    <name type="common">Braun's stonewort</name>
    <dbReference type="NCBI Taxonomy" id="69332"/>
    <lineage>
        <taxon>Eukaryota</taxon>
        <taxon>Viridiplantae</taxon>
        <taxon>Streptophyta</taxon>
        <taxon>Charophyceae</taxon>
        <taxon>Charales</taxon>
        <taxon>Characeae</taxon>
        <taxon>Chara</taxon>
    </lineage>
</organism>
<sequence length="640" mass="69508">MDLVISGSNQLKAICRAVNCLARVGTELLMEAYTDQVVLHTMNAARSALFAVTFKPQFFDEFQVASLSSGIKCSILLKSVCSVLRTTPSSVDKLSISVPNVEAVKVKWSLDCINGIRKTYWISCSQESESIGAILDRTRFSSHLVVKPRDLNRLLVNFQATLQEITLIATEPILTQAPSDYASQPPEVKAVELRSFVDPIKDSTDASLHTQLWIDPREELQEYSHTGEAVDVTFSLKELKAMLAFCEGAEAGMHMYFDKAGDPVLFAPRFGPGDHTMLSDYDATMVLATMLDSVLPQVDRDEPKRENEAALRGNATARNASSPQREAALSAQNCDGGVGEAMRTPARGDEGDRASRLDSAPQSAPRSDRTHVWSDLSATSNGKVSQSNTRSGDHRHASLQEKGAGGHAGIADAGLFDSEPASEEVNLDGRHWANHAPSHPPGPGTECGPRRSQGTPVPAEMQYSTPSHLARRPFYTPQPDDAGLAHQGAAHPGDRQGVARQVIFDKEPSQPPRTGMPLQKVQASSSAQVRPERSPRQPMGNMAPNQGGRGGGEGEGGRETGEIPHNRRTSHHAAGVLDDNQAMNAEELRQRRPPDSLPETETPRPDVNESDLFVMDSEDDEEDGEDCVHSTPPEKRGRIL</sequence>
<dbReference type="EMBL" id="BFEA01000001">
    <property type="protein sequence ID" value="GBG58780.1"/>
    <property type="molecule type" value="Genomic_DNA"/>
</dbReference>
<evidence type="ECO:0008006" key="4">
    <source>
        <dbReference type="Google" id="ProtNLM"/>
    </source>
</evidence>
<feature type="compositionally biased region" description="Basic and acidic residues" evidence="1">
    <location>
        <begin position="298"/>
        <end position="309"/>
    </location>
</feature>
<accession>A0A388JLT0</accession>
<dbReference type="AlphaFoldDB" id="A0A388JLT0"/>
<dbReference type="InterPro" id="IPR007268">
    <property type="entry name" value="Rad9/Ddc1"/>
</dbReference>